<geneLocation type="plasmid" evidence="2">
    <name>co2235_mp</name>
</geneLocation>
<reference evidence="1 2" key="1">
    <citation type="submission" date="2018-01" db="EMBL/GenBank/DDBJ databases">
        <authorList>
            <person name="Clerissi C."/>
        </authorList>
    </citation>
    <scope>NUCLEOTIDE SEQUENCE [LARGE SCALE GENOMIC DNA]</scope>
    <source>
        <strain evidence="1">Cupriavidus oxalaticus LMG 2235</strain>
        <plasmid evidence="2">co2235_mp</plasmid>
    </source>
</reference>
<comment type="caution">
    <text evidence="1">The sequence shown here is derived from an EMBL/GenBank/DDBJ whole genome shotgun (WGS) entry which is preliminary data.</text>
</comment>
<proteinExistence type="predicted"/>
<name>A0A976BIS7_9BURK</name>
<dbReference type="EMBL" id="OGUS01000141">
    <property type="protein sequence ID" value="SPC21724.1"/>
    <property type="molecule type" value="Genomic_DNA"/>
</dbReference>
<gene>
    <name evidence="1" type="ORF">CO2235_MP60070</name>
</gene>
<dbReference type="AlphaFoldDB" id="A0A976BIS7"/>
<dbReference type="Proteomes" id="UP000256862">
    <property type="component" value="Plasmid CO2235_mp"/>
</dbReference>
<evidence type="ECO:0000313" key="1">
    <source>
        <dbReference type="EMBL" id="SPC21724.1"/>
    </source>
</evidence>
<organism evidence="1 2">
    <name type="scientific">Cupriavidus oxalaticus</name>
    <dbReference type="NCBI Taxonomy" id="96344"/>
    <lineage>
        <taxon>Bacteria</taxon>
        <taxon>Pseudomonadati</taxon>
        <taxon>Pseudomonadota</taxon>
        <taxon>Betaproteobacteria</taxon>
        <taxon>Burkholderiales</taxon>
        <taxon>Burkholderiaceae</taxon>
        <taxon>Cupriavidus</taxon>
    </lineage>
</organism>
<accession>A0A976BIS7</accession>
<protein>
    <submittedName>
        <fullName evidence="1">Uncharacterized protein</fullName>
    </submittedName>
</protein>
<evidence type="ECO:0000313" key="2">
    <source>
        <dbReference type="Proteomes" id="UP000256862"/>
    </source>
</evidence>
<sequence length="99" mass="10725">MRHTRGAALSAQGGARFARAFQVIATVLTQRGLQIGLTKYGHGSGLAGMARHGRWPVAGAAPARLANFLKDELPEMLAHLRSGGLRRSLRQRCEPRSPR</sequence>